<proteinExistence type="inferred from homology"/>
<dbReference type="Pfam" id="PF03797">
    <property type="entry name" value="Autotransporter"/>
    <property type="match status" value="1"/>
</dbReference>
<dbReference type="RefSeq" id="WP_192284102.1">
    <property type="nucleotide sequence ID" value="NZ_JBHSTT010000095.1"/>
</dbReference>
<dbReference type="Gene3D" id="2.160.20.20">
    <property type="match status" value="1"/>
</dbReference>
<comment type="similarity">
    <text evidence="1">Belongs to the 'GDSL' lipolytic enzyme family.</text>
</comment>
<protein>
    <submittedName>
        <fullName evidence="5">Autotransporter domain-containing protein</fullName>
    </submittedName>
</protein>
<dbReference type="InterPro" id="IPR012332">
    <property type="entry name" value="Autotransporter_pectin_lyase_C"/>
</dbReference>
<dbReference type="CDD" id="cd01846">
    <property type="entry name" value="fatty_acyltransferase_like"/>
    <property type="match status" value="1"/>
</dbReference>
<feature type="chain" id="PRO_5046832550" evidence="3">
    <location>
        <begin position="26"/>
        <end position="1052"/>
    </location>
</feature>
<dbReference type="Pfam" id="PF00657">
    <property type="entry name" value="Lipase_GDSL"/>
    <property type="match status" value="1"/>
</dbReference>
<dbReference type="InterPro" id="IPR036709">
    <property type="entry name" value="Autotransporte_beta_dom_sf"/>
</dbReference>
<evidence type="ECO:0000256" key="3">
    <source>
        <dbReference type="SAM" id="SignalP"/>
    </source>
</evidence>
<dbReference type="InterPro" id="IPR011050">
    <property type="entry name" value="Pectin_lyase_fold/virulence"/>
</dbReference>
<feature type="signal peptide" evidence="3">
    <location>
        <begin position="1"/>
        <end position="25"/>
    </location>
</feature>
<evidence type="ECO:0000256" key="2">
    <source>
        <dbReference type="ARBA" id="ARBA00022729"/>
    </source>
</evidence>
<dbReference type="Gene3D" id="3.40.50.1110">
    <property type="entry name" value="SGNH hydrolase"/>
    <property type="match status" value="1"/>
</dbReference>
<name>A0ABW1WXA1_9HYPH</name>
<dbReference type="PANTHER" id="PTHR22835">
    <property type="entry name" value="ZINC FINGER FYVE DOMAIN CONTAINING PROTEIN"/>
    <property type="match status" value="1"/>
</dbReference>
<dbReference type="SUPFAM" id="SSF103515">
    <property type="entry name" value="Autotransporter"/>
    <property type="match status" value="1"/>
</dbReference>
<keyword evidence="2 3" id="KW-0732">Signal</keyword>
<comment type="caution">
    <text evidence="5">The sequence shown here is derived from an EMBL/GenBank/DDBJ whole genome shotgun (WGS) entry which is preliminary data.</text>
</comment>
<dbReference type="InterPro" id="IPR005546">
    <property type="entry name" value="Autotransporte_beta"/>
</dbReference>
<evidence type="ECO:0000259" key="4">
    <source>
        <dbReference type="PROSITE" id="PS51208"/>
    </source>
</evidence>
<gene>
    <name evidence="5" type="ORF">ACFQDP_23135</name>
</gene>
<organism evidence="5 6">
    <name type="scientific">Methylorubrum zatmanii</name>
    <dbReference type="NCBI Taxonomy" id="29429"/>
    <lineage>
        <taxon>Bacteria</taxon>
        <taxon>Pseudomonadati</taxon>
        <taxon>Pseudomonadota</taxon>
        <taxon>Alphaproteobacteria</taxon>
        <taxon>Hyphomicrobiales</taxon>
        <taxon>Methylobacteriaceae</taxon>
        <taxon>Methylorubrum</taxon>
    </lineage>
</organism>
<feature type="domain" description="Autotransporter" evidence="4">
    <location>
        <begin position="778"/>
        <end position="1052"/>
    </location>
</feature>
<evidence type="ECO:0000313" key="5">
    <source>
        <dbReference type="EMBL" id="MFC6392201.1"/>
    </source>
</evidence>
<dbReference type="PANTHER" id="PTHR22835:SF659">
    <property type="entry name" value="GDSL LIPASE_ACYLHYDROLASE, PUTATIVE (AFU_ORTHOLOGUE AFUA_2G00510)-RELATED"/>
    <property type="match status" value="1"/>
</dbReference>
<dbReference type="SUPFAM" id="SSF51126">
    <property type="entry name" value="Pectin lyase-like"/>
    <property type="match status" value="1"/>
</dbReference>
<evidence type="ECO:0000256" key="1">
    <source>
        <dbReference type="ARBA" id="ARBA00008668"/>
    </source>
</evidence>
<dbReference type="Gene3D" id="2.40.128.130">
    <property type="entry name" value="Autotransporter beta-domain"/>
    <property type="match status" value="1"/>
</dbReference>
<reference evidence="6" key="1">
    <citation type="journal article" date="2019" name="Int. J. Syst. Evol. Microbiol.">
        <title>The Global Catalogue of Microorganisms (GCM) 10K type strain sequencing project: providing services to taxonomists for standard genome sequencing and annotation.</title>
        <authorList>
            <consortium name="The Broad Institute Genomics Platform"/>
            <consortium name="The Broad Institute Genome Sequencing Center for Infectious Disease"/>
            <person name="Wu L."/>
            <person name="Ma J."/>
        </authorList>
    </citation>
    <scope>NUCLEOTIDE SEQUENCE [LARGE SCALE GENOMIC DNA]</scope>
    <source>
        <strain evidence="6">CCUG 36916</strain>
    </source>
</reference>
<dbReference type="InterPro" id="IPR001087">
    <property type="entry name" value="GDSL"/>
</dbReference>
<dbReference type="InterPro" id="IPR013425">
    <property type="entry name" value="Autotrns_rpt"/>
</dbReference>
<accession>A0ABW1WXA1</accession>
<dbReference type="Pfam" id="PF12951">
    <property type="entry name" value="PATR"/>
    <property type="match status" value="1"/>
</dbReference>
<dbReference type="Proteomes" id="UP001596237">
    <property type="component" value="Unassembled WGS sequence"/>
</dbReference>
<sequence>MSVNKARGLCLGFLLASLLSSTALSAERYSTIWNLGDSLSDTRRTYEATGKKYVPAKRQPIGEPYDQGRFSNGRVWIEYLNSDLNGTPYNKDHNLAWGGATAGYYVNAGIGFIVDKFEAQNATLIKSISEKTGFPIFGQRKYKTDASEFGAKPLFTLWIGGNNYRQEVEDTFLGLGKTDKPVKDMKLGKASSQLLDSIPKELNRLSEAVRARSDIAQRGATYYVNTVPDIATTPKITRDHLNVAEALGAEILETNRQIKDKLYRIQDQFDRNGRSERIVAVDAAALLKEVQARPESFGFRNGQDNCVNADTGQYVGACSGDTVGDYLFWDEFHPTTKAHAMIADYAWKTDLLEAGEPAELVRPYVANIEIRDRTFAGSIGGTGGLIKSGESVLTLAGQNSYAGGTRIDNGTVRIASDANLGARSGLLTLQGGTLNTTQSLTVNRDIAVNASVSAGAIGGSTFGATFRTEAGTILTLRDNTLSGSGDLAKTGLGTLDLRSSVTEARVLTAVQEGTLKINTATTYRTTELTVAKDAVLGGSGTIIGTVRNEGLLSPGNSIGTLTIDGDYEQAGSGRIRMEVDTDRVDALRVNGNLVVGGGIDLIFDPADKIARQSFTFATSTGATSGRFGEVIDLNPFLTETLTYEPNAVSITFNRDFTAPAITANQRAVARHLNRSYLLQPQGDLDTVFYALDRTETDAAGAAALQSLSGEAIANAATADAVQRGQFVRALEDRMADRRAGRTDLQPGIGLDGSWAALDPVGTGQALRAAAAGLTGTAPATGDVSLWARALGGPGSIGGRGGFDLNQAGVLVGADKQFDGALLGASFGYADGSTAALSSANRGWSSAYQGSVYGSLDLEPVFVDAVAAYTHTDNRTSRGLAFGDLSRTAIGRFGGDDLSAAVKLGTRARFGALYAEPSLGLDWYRLSRDGFSEQGAGSAGLLSRSETQDIVQPSVGVRLSSAFLHDGILISPELRARYYRNVGDTVSLVTASLIGAPGAPFTTTFAGIGRDTGVVSAGLTAQKETVQVFARYEAAVGSNLTAHLFAGGLRYAW</sequence>
<evidence type="ECO:0000313" key="6">
    <source>
        <dbReference type="Proteomes" id="UP001596237"/>
    </source>
</evidence>
<dbReference type="PROSITE" id="PS51208">
    <property type="entry name" value="AUTOTRANSPORTER"/>
    <property type="match status" value="1"/>
</dbReference>
<dbReference type="EMBL" id="JBHSTT010000095">
    <property type="protein sequence ID" value="MFC6392201.1"/>
    <property type="molecule type" value="Genomic_DNA"/>
</dbReference>
<dbReference type="SMART" id="SM00869">
    <property type="entry name" value="Autotransporter"/>
    <property type="match status" value="1"/>
</dbReference>
<dbReference type="SUPFAM" id="SSF52266">
    <property type="entry name" value="SGNH hydrolase"/>
    <property type="match status" value="1"/>
</dbReference>
<dbReference type="InterPro" id="IPR036514">
    <property type="entry name" value="SGNH_hydro_sf"/>
</dbReference>
<dbReference type="NCBIfam" id="TIGR02601">
    <property type="entry name" value="autotrns_rpt"/>
    <property type="match status" value="1"/>
</dbReference>
<keyword evidence="6" id="KW-1185">Reference proteome</keyword>